<keyword evidence="1" id="KW-0472">Membrane</keyword>
<evidence type="ECO:0000256" key="1">
    <source>
        <dbReference type="SAM" id="Phobius"/>
    </source>
</evidence>
<accession>A0A2W1LF26</accession>
<gene>
    <name evidence="2" type="ORF">DNH61_02505</name>
</gene>
<proteinExistence type="predicted"/>
<keyword evidence="1" id="KW-0812">Transmembrane</keyword>
<sequence>MRLIKNFVFVVGGLISDLWLGMGFKPKFYDNHTSSKTKVGYVCFVVMAAVISLTVVVWLGNKIR</sequence>
<feature type="transmembrane region" description="Helical" evidence="1">
    <location>
        <begin position="7"/>
        <end position="24"/>
    </location>
</feature>
<keyword evidence="3" id="KW-1185">Reference proteome</keyword>
<name>A0A2W1LF26_9BACL</name>
<protein>
    <submittedName>
        <fullName evidence="2">Uncharacterized protein</fullName>
    </submittedName>
</protein>
<dbReference type="EMBL" id="QKRB01000028">
    <property type="protein sequence ID" value="PZD97433.1"/>
    <property type="molecule type" value="Genomic_DNA"/>
</dbReference>
<evidence type="ECO:0000313" key="3">
    <source>
        <dbReference type="Proteomes" id="UP000249522"/>
    </source>
</evidence>
<comment type="caution">
    <text evidence="2">The sequence shown here is derived from an EMBL/GenBank/DDBJ whole genome shotgun (WGS) entry which is preliminary data.</text>
</comment>
<keyword evidence="1" id="KW-1133">Transmembrane helix</keyword>
<dbReference type="AlphaFoldDB" id="A0A2W1LF26"/>
<dbReference type="OrthoDB" id="2630472at2"/>
<organism evidence="2 3">
    <name type="scientific">Paenibacillus sambharensis</name>
    <dbReference type="NCBI Taxonomy" id="1803190"/>
    <lineage>
        <taxon>Bacteria</taxon>
        <taxon>Bacillati</taxon>
        <taxon>Bacillota</taxon>
        <taxon>Bacilli</taxon>
        <taxon>Bacillales</taxon>
        <taxon>Paenibacillaceae</taxon>
        <taxon>Paenibacillus</taxon>
    </lineage>
</organism>
<dbReference type="Proteomes" id="UP000249522">
    <property type="component" value="Unassembled WGS sequence"/>
</dbReference>
<evidence type="ECO:0000313" key="2">
    <source>
        <dbReference type="EMBL" id="PZD97433.1"/>
    </source>
</evidence>
<feature type="transmembrane region" description="Helical" evidence="1">
    <location>
        <begin position="39"/>
        <end position="60"/>
    </location>
</feature>
<reference evidence="2 3" key="1">
    <citation type="submission" date="2018-06" db="EMBL/GenBank/DDBJ databases">
        <title>Paenibacillus imtechensis sp. nov.</title>
        <authorList>
            <person name="Pinnaka A.K."/>
            <person name="Singh H."/>
            <person name="Kaur M."/>
        </authorList>
    </citation>
    <scope>NUCLEOTIDE SEQUENCE [LARGE SCALE GENOMIC DNA]</scope>
    <source>
        <strain evidence="2 3">SMB1</strain>
    </source>
</reference>